<dbReference type="GeneID" id="108734386"/>
<dbReference type="Pfam" id="PF12478">
    <property type="entry name" value="UBAP2-Lig"/>
    <property type="match status" value="1"/>
</dbReference>
<dbReference type="RefSeq" id="XP_018321435.1">
    <property type="nucleotide sequence ID" value="XM_018465933.1"/>
</dbReference>
<dbReference type="InterPro" id="IPR051833">
    <property type="entry name" value="TC-DDR_regulator"/>
</dbReference>
<dbReference type="PANTHER" id="PTHR16308">
    <property type="entry name" value="UBIQUITIN ASSOCIATED PROTEIN 2-LIKE/LINGERER"/>
    <property type="match status" value="1"/>
</dbReference>
<reference evidence="6 7" key="1">
    <citation type="submission" date="2025-04" db="UniProtKB">
        <authorList>
            <consortium name="RefSeq"/>
        </authorList>
    </citation>
    <scope>IDENTIFICATION</scope>
    <source>
        <tissue evidence="6 7">Entire body</tissue>
    </source>
</reference>
<feature type="region of interest" description="Disordered" evidence="4">
    <location>
        <begin position="747"/>
        <end position="805"/>
    </location>
</feature>
<feature type="compositionally biased region" description="Low complexity" evidence="4">
    <location>
        <begin position="652"/>
        <end position="669"/>
    </location>
</feature>
<dbReference type="CTD" id="35771"/>
<feature type="region of interest" description="Disordered" evidence="4">
    <location>
        <begin position="90"/>
        <end position="235"/>
    </location>
</feature>
<feature type="compositionally biased region" description="Basic and acidic residues" evidence="4">
    <location>
        <begin position="15"/>
        <end position="39"/>
    </location>
</feature>
<evidence type="ECO:0000313" key="7">
    <source>
        <dbReference type="RefSeq" id="XP_018321435.1"/>
    </source>
</evidence>
<evidence type="ECO:0000313" key="8">
    <source>
        <dbReference type="RefSeq" id="XP_018321437.1"/>
    </source>
</evidence>
<dbReference type="KEGG" id="apln:108734386"/>
<feature type="region of interest" description="Disordered" evidence="4">
    <location>
        <begin position="604"/>
        <end position="669"/>
    </location>
</feature>
<proteinExistence type="predicted"/>
<evidence type="ECO:0000256" key="3">
    <source>
        <dbReference type="ARBA" id="ARBA00022553"/>
    </source>
</evidence>
<dbReference type="SUPFAM" id="SSF46934">
    <property type="entry name" value="UBA-like"/>
    <property type="match status" value="1"/>
</dbReference>
<feature type="compositionally biased region" description="Low complexity" evidence="4">
    <location>
        <begin position="1014"/>
        <end position="1027"/>
    </location>
</feature>
<feature type="region of interest" description="Disordered" evidence="4">
    <location>
        <begin position="1"/>
        <end position="55"/>
    </location>
</feature>
<dbReference type="GO" id="GO:0005737">
    <property type="term" value="C:cytoplasm"/>
    <property type="evidence" value="ECO:0007669"/>
    <property type="project" value="UniProtKB-SubCell"/>
</dbReference>
<evidence type="ECO:0000256" key="1">
    <source>
        <dbReference type="ARBA" id="ARBA00004496"/>
    </source>
</evidence>
<dbReference type="PANTHER" id="PTHR16308:SF13">
    <property type="entry name" value="PROTEIN LINGERER"/>
    <property type="match status" value="1"/>
</dbReference>
<organism evidence="5 6">
    <name type="scientific">Agrilus planipennis</name>
    <name type="common">Emerald ash borer</name>
    <name type="synonym">Agrilus marcopoli</name>
    <dbReference type="NCBI Taxonomy" id="224129"/>
    <lineage>
        <taxon>Eukaryota</taxon>
        <taxon>Metazoa</taxon>
        <taxon>Ecdysozoa</taxon>
        <taxon>Arthropoda</taxon>
        <taxon>Hexapoda</taxon>
        <taxon>Insecta</taxon>
        <taxon>Pterygota</taxon>
        <taxon>Neoptera</taxon>
        <taxon>Endopterygota</taxon>
        <taxon>Coleoptera</taxon>
        <taxon>Polyphaga</taxon>
        <taxon>Elateriformia</taxon>
        <taxon>Buprestoidea</taxon>
        <taxon>Buprestidae</taxon>
        <taxon>Agrilinae</taxon>
        <taxon>Agrilus</taxon>
    </lineage>
</organism>
<feature type="compositionally biased region" description="Polar residues" evidence="4">
    <location>
        <begin position="1117"/>
        <end position="1146"/>
    </location>
</feature>
<feature type="compositionally biased region" description="Low complexity" evidence="4">
    <location>
        <begin position="449"/>
        <end position="459"/>
    </location>
</feature>
<feature type="region of interest" description="Disordered" evidence="4">
    <location>
        <begin position="1001"/>
        <end position="1029"/>
    </location>
</feature>
<dbReference type="AlphaFoldDB" id="A0A1W4WBR9"/>
<protein>
    <submittedName>
        <fullName evidence="6 7">Protein lingerer isoform X1</fullName>
    </submittedName>
</protein>
<dbReference type="OrthoDB" id="5918007at2759"/>
<feature type="compositionally biased region" description="Low complexity" evidence="4">
    <location>
        <begin position="1"/>
        <end position="10"/>
    </location>
</feature>
<keyword evidence="3" id="KW-0597">Phosphoprotein</keyword>
<feature type="region of interest" description="Disordered" evidence="4">
    <location>
        <begin position="1111"/>
        <end position="1146"/>
    </location>
</feature>
<feature type="compositionally biased region" description="Low complexity" evidence="4">
    <location>
        <begin position="771"/>
        <end position="805"/>
    </location>
</feature>
<evidence type="ECO:0000313" key="6">
    <source>
        <dbReference type="RefSeq" id="XP_018321434.1"/>
    </source>
</evidence>
<comment type="subcellular location">
    <subcellularLocation>
        <location evidence="1">Cytoplasm</location>
    </subcellularLocation>
</comment>
<keyword evidence="5" id="KW-1185">Reference proteome</keyword>
<feature type="compositionally biased region" description="Low complexity" evidence="4">
    <location>
        <begin position="747"/>
        <end position="762"/>
    </location>
</feature>
<feature type="compositionally biased region" description="Gly residues" evidence="4">
    <location>
        <begin position="191"/>
        <end position="209"/>
    </location>
</feature>
<dbReference type="CDD" id="cd14277">
    <property type="entry name" value="UBA_UBP2_like"/>
    <property type="match status" value="1"/>
</dbReference>
<dbReference type="InterPro" id="IPR009060">
    <property type="entry name" value="UBA-like_sf"/>
</dbReference>
<feature type="compositionally biased region" description="Basic and acidic residues" evidence="4">
    <location>
        <begin position="156"/>
        <end position="186"/>
    </location>
</feature>
<dbReference type="STRING" id="224129.A0A1W4WBR9"/>
<feature type="region of interest" description="Disordered" evidence="4">
    <location>
        <begin position="447"/>
        <end position="479"/>
    </location>
</feature>
<name>A0A1W4WBR9_AGRPL</name>
<dbReference type="GO" id="GO:0005634">
    <property type="term" value="C:nucleus"/>
    <property type="evidence" value="ECO:0007669"/>
    <property type="project" value="TreeGrafter"/>
</dbReference>
<dbReference type="RefSeq" id="XP_018321434.1">
    <property type="nucleotide sequence ID" value="XM_018465932.1"/>
</dbReference>
<feature type="region of interest" description="Disordered" evidence="4">
    <location>
        <begin position="1047"/>
        <end position="1084"/>
    </location>
</feature>
<keyword evidence="2" id="KW-0963">Cytoplasm</keyword>
<evidence type="ECO:0000256" key="4">
    <source>
        <dbReference type="SAM" id="MobiDB-lite"/>
    </source>
</evidence>
<gene>
    <name evidence="6 7 8" type="primary">LOC108734386</name>
</gene>
<accession>A0A1W4WBR9</accession>
<sequence length="1146" mass="121118">MSSNTKSTSKGGKGSKGETNKSNKQDKGDTGKISNDKSQHIGAGEGAKSQKSIEIDVKEKVFKLIEFTQRSEEEVCFALQQCDNDPDQAVNMLFEQGTEGEWETRSKKKKNRQASVSKGDGADVGGTGEWNENQTQSGDKDKSRNKSGGPPRLHGRNNDSRGWKGRENKENERNNTDEGGQSERRERRGRSGGPTRGGGGRGRGGGRAGGRYPPRGGNRNNNSFNNRPIDTWDNATSWNNTTVTFSSSQTNKEEVWDDFPTTDDWSTEEYTGSLADTKVFTPSTQQQGDTDVGIDVASNLDANGTMQPPSIVDPSTLGSAAQQLSHAMDMHNQGTNPITSMSPTSMVGGPLNAAQTQYLSNFTQQNSETLKSVQYGNASVAAAAGPPQAQYNSGQVFVNANAAAPTAGSQPYASAPQTYGGAPQTYGGAPAQNSYGGTAYYRGTGNEHTGQAQQATTRAKTQRARVPPPSKIPSSAVEMPGDLNSSIGFLDVQFGAMDFMSDGNSFDGDKYASQNESTNSVNANANLDLSQTGQNAPSIDAYSTTKQGNQGSITSALSQNLSNTDAMPQQTSEHLTNTYNTVSRSSAQVTNAAAVGVVAPSSAPTMDINKQASDTHSYAPSSTYNSYQTKTSTAYPAQNYNSSSYNPAQTTTSSYTANQGSSSYSSGNAGSYNASSATAGYQNAYSSNSYQGNSGSSGGFPSISQANTYPAQTATAAAGNQSYQHNASQSVYGSNAGLNSTSGFGNTSSSTNQYSTYNSTSNKLKDSSYDTSNTTTPSSATNTSSSVNTTTASLSLSQTTTTGTKTATTLAKNTSSVMSNIPPGVAAPVMSTQYIMSQGIPYFQQPIYSFEDMQLLQQRIPHMTTGYYDMSYQTPTTLAAVRDGALANVAYSISDGRFTRGDNTSPVPSTLSQQTNTLTQGHQQAQPMLAQTAGPAPFFYTAAAYNPMQPTYQFGAVYPQLPTVTNAHGSNSTSQYPKPATYASGYGSGYDALSQSQEYGKGGYMSNTQGQNKGAAANSSSTGSTGNDLTAVYGKSHTALGKVNSYEKQGFHSGTPPPFTGPLHGSQNAGLAPSGTGYGPQMYIPTIAPHQQHHSTQLMHQPLHQIEVRHQNRRMESSNSSGQRSQAANQGKSGNKQYPTSYWNQA</sequence>
<feature type="compositionally biased region" description="Polar residues" evidence="4">
    <location>
        <begin position="608"/>
        <end position="651"/>
    </location>
</feature>
<evidence type="ECO:0000313" key="5">
    <source>
        <dbReference type="Proteomes" id="UP000192223"/>
    </source>
</evidence>
<feature type="compositionally biased region" description="Low complexity" evidence="4">
    <location>
        <begin position="210"/>
        <end position="227"/>
    </location>
</feature>
<dbReference type="InterPro" id="IPR022166">
    <property type="entry name" value="UBAP2/Lig"/>
</dbReference>
<dbReference type="Proteomes" id="UP000192223">
    <property type="component" value="Unplaced"/>
</dbReference>
<evidence type="ECO:0000256" key="2">
    <source>
        <dbReference type="ARBA" id="ARBA00022490"/>
    </source>
</evidence>
<dbReference type="RefSeq" id="XP_018321437.1">
    <property type="nucleotide sequence ID" value="XM_018465935.2"/>
</dbReference>
<dbReference type="Gene3D" id="1.10.8.10">
    <property type="entry name" value="DNA helicase RuvA subunit, C-terminal domain"/>
    <property type="match status" value="1"/>
</dbReference>